<keyword evidence="9" id="KW-0808">Transferase</keyword>
<keyword evidence="9" id="KW-0511">Multifunctional enzyme</keyword>
<sequence length="321" mass="33884">MRDALLLDAAVGGVLGLLIGSFLNVVIHRLPKMLYRGWLTDAVANLSSSQQVPSVWQLVFGTASAAPPSLVAHADEALKQIDALPPLGLARPASRCGHCGHGIRWYENIPVLSFLVLRARCSACGTPIGWRYPAVELVTGALFALCAWRFGLTLTGAAWAAFCALLVCQFMIDLDTQLLPDSLNYLLLWLGLVASASGLTGVQLASAVWGAVAGYLSLWMIFHLYRLATGKEGMGFGDFKLLAALGAWLGADYLIAIVLVSSLVGAVLGGLLLMAGRLAHKDIPISFGPFLAGAGLVCLAIGPDTVRAWAPFAFPFNALIG</sequence>
<dbReference type="PANTHER" id="PTHR30487:SF0">
    <property type="entry name" value="PREPILIN LEADER PEPTIDASE_N-METHYLTRANSFERASE-RELATED"/>
    <property type="match status" value="1"/>
</dbReference>
<evidence type="ECO:0000259" key="11">
    <source>
        <dbReference type="Pfam" id="PF01478"/>
    </source>
</evidence>
<feature type="domain" description="Prepilin peptidase A24 N-terminal" evidence="12">
    <location>
        <begin position="14"/>
        <end position="150"/>
    </location>
</feature>
<comment type="function">
    <text evidence="9">Plays an essential role in type IV pili and type II pseudopili formation by proteolytically removing the leader sequence from substrate proteins and subsequently monomethylating the alpha-amino group of the newly exposed N-terminal phenylalanine.</text>
</comment>
<name>A0A2W5S9U6_VARPD</name>
<organism evidence="13 14">
    <name type="scientific">Variovorax paradoxus</name>
    <dbReference type="NCBI Taxonomy" id="34073"/>
    <lineage>
        <taxon>Bacteria</taxon>
        <taxon>Pseudomonadati</taxon>
        <taxon>Pseudomonadota</taxon>
        <taxon>Betaproteobacteria</taxon>
        <taxon>Burkholderiales</taxon>
        <taxon>Comamonadaceae</taxon>
        <taxon>Variovorax</taxon>
    </lineage>
</organism>
<dbReference type="Proteomes" id="UP000249135">
    <property type="component" value="Unassembled WGS sequence"/>
</dbReference>
<proteinExistence type="inferred from homology"/>
<keyword evidence="7 10" id="KW-0472">Membrane</keyword>
<dbReference type="EC" id="2.1.1.-" evidence="9"/>
<dbReference type="EMBL" id="QFPP01000235">
    <property type="protein sequence ID" value="PZQ71840.1"/>
    <property type="molecule type" value="Genomic_DNA"/>
</dbReference>
<keyword evidence="5 9" id="KW-0812">Transmembrane</keyword>
<comment type="catalytic activity">
    <reaction evidence="9">
        <text>Typically cleaves a -Gly-|-Phe- bond to release an N-terminal, basic peptide of 5-8 residues from type IV prepilin, and then N-methylates the new N-terminal amino group, the methyl donor being S-adenosyl-L-methionine.</text>
        <dbReference type="EC" id="3.4.23.43"/>
    </reaction>
</comment>
<dbReference type="AlphaFoldDB" id="A0A2W5S9U6"/>
<dbReference type="InterPro" id="IPR014032">
    <property type="entry name" value="Peptidase_A24A_bac"/>
</dbReference>
<keyword evidence="3" id="KW-1003">Cell membrane</keyword>
<keyword evidence="9" id="KW-0645">Protease</keyword>
<evidence type="ECO:0000259" key="12">
    <source>
        <dbReference type="Pfam" id="PF06750"/>
    </source>
</evidence>
<evidence type="ECO:0000256" key="9">
    <source>
        <dbReference type="RuleBase" id="RU003794"/>
    </source>
</evidence>
<evidence type="ECO:0000256" key="6">
    <source>
        <dbReference type="ARBA" id="ARBA00022989"/>
    </source>
</evidence>
<evidence type="ECO:0000256" key="10">
    <source>
        <dbReference type="SAM" id="Phobius"/>
    </source>
</evidence>
<feature type="transmembrane region" description="Helical" evidence="10">
    <location>
        <begin position="184"/>
        <end position="202"/>
    </location>
</feature>
<dbReference type="Gene3D" id="1.20.120.1220">
    <property type="match status" value="1"/>
</dbReference>
<dbReference type="Pfam" id="PF06750">
    <property type="entry name" value="A24_N_bact"/>
    <property type="match status" value="1"/>
</dbReference>
<protein>
    <recommendedName>
        <fullName evidence="9">Prepilin leader peptidase/N-methyltransferase</fullName>
        <ecNumber evidence="9">2.1.1.-</ecNumber>
        <ecNumber evidence="9">3.4.23.43</ecNumber>
    </recommendedName>
</protein>
<dbReference type="PANTHER" id="PTHR30487">
    <property type="entry name" value="TYPE 4 PREPILIN-LIKE PROTEINS LEADER PEPTIDE-PROCESSING ENZYME"/>
    <property type="match status" value="1"/>
</dbReference>
<dbReference type="InterPro" id="IPR000045">
    <property type="entry name" value="Prepilin_IV_endopep_pep"/>
</dbReference>
<dbReference type="Pfam" id="PF01478">
    <property type="entry name" value="Peptidase_A24"/>
    <property type="match status" value="1"/>
</dbReference>
<feature type="transmembrane region" description="Helical" evidence="10">
    <location>
        <begin position="207"/>
        <end position="225"/>
    </location>
</feature>
<keyword evidence="9" id="KW-0378">Hydrolase</keyword>
<evidence type="ECO:0000256" key="8">
    <source>
        <dbReference type="RuleBase" id="RU003793"/>
    </source>
</evidence>
<evidence type="ECO:0000256" key="1">
    <source>
        <dbReference type="ARBA" id="ARBA00004429"/>
    </source>
</evidence>
<feature type="domain" description="Prepilin type IV endopeptidase peptidase" evidence="11">
    <location>
        <begin position="161"/>
        <end position="269"/>
    </location>
</feature>
<reference evidence="13 14" key="1">
    <citation type="submission" date="2017-08" db="EMBL/GenBank/DDBJ databases">
        <title>Infants hospitalized years apart are colonized by the same room-sourced microbial strains.</title>
        <authorList>
            <person name="Brooks B."/>
            <person name="Olm M.R."/>
            <person name="Firek B.A."/>
            <person name="Baker R."/>
            <person name="Thomas B.C."/>
            <person name="Morowitz M.J."/>
            <person name="Banfield J.F."/>
        </authorList>
    </citation>
    <scope>NUCLEOTIDE SEQUENCE [LARGE SCALE GENOMIC DNA]</scope>
    <source>
        <strain evidence="13">S2_005_003_R2_41</strain>
    </source>
</reference>
<dbReference type="InterPro" id="IPR010627">
    <property type="entry name" value="Prepilin_pept_A24_N"/>
</dbReference>
<feature type="transmembrane region" description="Helical" evidence="10">
    <location>
        <begin position="6"/>
        <end position="27"/>
    </location>
</feature>
<gene>
    <name evidence="13" type="ORF">DI563_17120</name>
</gene>
<evidence type="ECO:0000313" key="13">
    <source>
        <dbReference type="EMBL" id="PZQ71840.1"/>
    </source>
</evidence>
<feature type="transmembrane region" description="Helical" evidence="10">
    <location>
        <begin position="245"/>
        <end position="273"/>
    </location>
</feature>
<evidence type="ECO:0000256" key="3">
    <source>
        <dbReference type="ARBA" id="ARBA00022475"/>
    </source>
</evidence>
<evidence type="ECO:0000256" key="2">
    <source>
        <dbReference type="ARBA" id="ARBA00005801"/>
    </source>
</evidence>
<dbReference type="GO" id="GO:0008168">
    <property type="term" value="F:methyltransferase activity"/>
    <property type="evidence" value="ECO:0007669"/>
    <property type="project" value="UniProtKB-KW"/>
</dbReference>
<evidence type="ECO:0000313" key="14">
    <source>
        <dbReference type="Proteomes" id="UP000249135"/>
    </source>
</evidence>
<dbReference type="PRINTS" id="PR00864">
    <property type="entry name" value="PREPILNPTASE"/>
</dbReference>
<keyword evidence="4" id="KW-0997">Cell inner membrane</keyword>
<accession>A0A2W5S9U6</accession>
<dbReference type="InterPro" id="IPR050882">
    <property type="entry name" value="Prepilin_peptidase/N-MTase"/>
</dbReference>
<comment type="similarity">
    <text evidence="2 8">Belongs to the peptidase A24 family.</text>
</comment>
<comment type="subcellular location">
    <subcellularLocation>
        <location evidence="1">Cell inner membrane</location>
        <topology evidence="1">Multi-pass membrane protein</topology>
    </subcellularLocation>
    <subcellularLocation>
        <location evidence="9">Cell membrane</location>
        <topology evidence="9">Multi-pass membrane protein</topology>
    </subcellularLocation>
</comment>
<feature type="transmembrane region" description="Helical" evidence="10">
    <location>
        <begin position="285"/>
        <end position="302"/>
    </location>
</feature>
<evidence type="ECO:0000256" key="4">
    <source>
        <dbReference type="ARBA" id="ARBA00022519"/>
    </source>
</evidence>
<evidence type="ECO:0000256" key="7">
    <source>
        <dbReference type="ARBA" id="ARBA00023136"/>
    </source>
</evidence>
<keyword evidence="6 10" id="KW-1133">Transmembrane helix</keyword>
<dbReference type="EC" id="3.4.23.43" evidence="9"/>
<dbReference type="GO" id="GO:0004190">
    <property type="term" value="F:aspartic-type endopeptidase activity"/>
    <property type="evidence" value="ECO:0007669"/>
    <property type="project" value="UniProtKB-EC"/>
</dbReference>
<keyword evidence="9" id="KW-0489">Methyltransferase</keyword>
<comment type="caution">
    <text evidence="13">The sequence shown here is derived from an EMBL/GenBank/DDBJ whole genome shotgun (WGS) entry which is preliminary data.</text>
</comment>
<feature type="transmembrane region" description="Helical" evidence="10">
    <location>
        <begin position="150"/>
        <end position="172"/>
    </location>
</feature>
<evidence type="ECO:0000256" key="5">
    <source>
        <dbReference type="ARBA" id="ARBA00022692"/>
    </source>
</evidence>
<dbReference type="GO" id="GO:0032259">
    <property type="term" value="P:methylation"/>
    <property type="evidence" value="ECO:0007669"/>
    <property type="project" value="UniProtKB-KW"/>
</dbReference>
<dbReference type="GO" id="GO:0005886">
    <property type="term" value="C:plasma membrane"/>
    <property type="evidence" value="ECO:0007669"/>
    <property type="project" value="UniProtKB-SubCell"/>
</dbReference>
<dbReference type="GO" id="GO:0006465">
    <property type="term" value="P:signal peptide processing"/>
    <property type="evidence" value="ECO:0007669"/>
    <property type="project" value="TreeGrafter"/>
</dbReference>